<name>A0A085MRS3_9BILA</name>
<dbReference type="Proteomes" id="UP000030758">
    <property type="component" value="Unassembled WGS sequence"/>
</dbReference>
<dbReference type="EMBL" id="KL367715">
    <property type="protein sequence ID" value="KFD59919.1"/>
    <property type="molecule type" value="Genomic_DNA"/>
</dbReference>
<proteinExistence type="predicted"/>
<accession>A0A085MRS3</accession>
<dbReference type="AlphaFoldDB" id="A0A085MRS3"/>
<sequence length="100" mass="11782">MFEFLHFADGEARILKKLKNENHLPRSPFNLWNQTPGTLNGNRRLETFLQRLCLQSSDERRQNHLRGRYFHVFAKVSSKKANSTEIDSAEVGFYLQLLFL</sequence>
<protein>
    <submittedName>
        <fullName evidence="1">Uncharacterized protein</fullName>
    </submittedName>
</protein>
<evidence type="ECO:0000313" key="1">
    <source>
        <dbReference type="EMBL" id="KFD59919.1"/>
    </source>
</evidence>
<reference evidence="1" key="1">
    <citation type="journal article" date="2014" name="Nat. Genet.">
        <title>Genome and transcriptome of the porcine whipworm Trichuris suis.</title>
        <authorList>
            <person name="Jex A.R."/>
            <person name="Nejsum P."/>
            <person name="Schwarz E.M."/>
            <person name="Hu L."/>
            <person name="Young N.D."/>
            <person name="Hall R.S."/>
            <person name="Korhonen P.K."/>
            <person name="Liao S."/>
            <person name="Thamsborg S."/>
            <person name="Xia J."/>
            <person name="Xu P."/>
            <person name="Wang S."/>
            <person name="Scheerlinck J.P."/>
            <person name="Hofmann A."/>
            <person name="Sternberg P.W."/>
            <person name="Wang J."/>
            <person name="Gasser R.B."/>
        </authorList>
    </citation>
    <scope>NUCLEOTIDE SEQUENCE [LARGE SCALE GENOMIC DNA]</scope>
    <source>
        <strain evidence="1">DCEP-RM93F</strain>
    </source>
</reference>
<organism evidence="1">
    <name type="scientific">Trichuris suis</name>
    <name type="common">pig whipworm</name>
    <dbReference type="NCBI Taxonomy" id="68888"/>
    <lineage>
        <taxon>Eukaryota</taxon>
        <taxon>Metazoa</taxon>
        <taxon>Ecdysozoa</taxon>
        <taxon>Nematoda</taxon>
        <taxon>Enoplea</taxon>
        <taxon>Dorylaimia</taxon>
        <taxon>Trichinellida</taxon>
        <taxon>Trichuridae</taxon>
        <taxon>Trichuris</taxon>
    </lineage>
</organism>
<gene>
    <name evidence="1" type="ORF">M514_27911</name>
</gene>